<name>A0A3B1C1U2_9ZZZZ</name>
<dbReference type="GO" id="GO:0016020">
    <property type="term" value="C:membrane"/>
    <property type="evidence" value="ECO:0007669"/>
    <property type="project" value="GOC"/>
</dbReference>
<gene>
    <name evidence="9" type="ORF">MNBD_GAMMA26-796</name>
</gene>
<dbReference type="GO" id="GO:0016410">
    <property type="term" value="F:N-acyltransferase activity"/>
    <property type="evidence" value="ECO:0007669"/>
    <property type="project" value="InterPro"/>
</dbReference>
<dbReference type="AlphaFoldDB" id="A0A3B1C1U2"/>
<accession>A0A3B1C1U2</accession>
<sequence length="352" mass="37507">MEFRLEEICRLINGLLEGDGGIMVRGVNTLETASAEEIAYAESDRYFDLATAGEAAAIVVDKDFPEIPGRNLLRVTNPKLMFVRVMEMFVPPSPASGMHPDAFIADGANMAAGVSVGACAVISNGVMIGARTVIEPGVYVGPGVTIGEDCYIEANAVLMKDIRLGDRVIIHAGSTIGGDGFGYIWQDDHHHKIPQLGTVQIEDDVEIGCNSCIDRATMGATRIGRGTKIDNQVHIAHNNNIGEHVILAGQVGTAGSVTVEAGAVFGGQAGIADHIKVGAGAQVGGATSVTCDIKPGEKVWGMPSRPFRRVLKEQAYLGRLPEMAKQLKLQEQELNSLQARLIELERMLPSRP</sequence>
<evidence type="ECO:0000313" key="9">
    <source>
        <dbReference type="EMBL" id="VAX10877.1"/>
    </source>
</evidence>
<keyword evidence="4" id="KW-0677">Repeat</keyword>
<dbReference type="Gene3D" id="2.160.10.10">
    <property type="entry name" value="Hexapeptide repeat proteins"/>
    <property type="match status" value="1"/>
</dbReference>
<organism evidence="9">
    <name type="scientific">hydrothermal vent metagenome</name>
    <dbReference type="NCBI Taxonomy" id="652676"/>
    <lineage>
        <taxon>unclassified sequences</taxon>
        <taxon>metagenomes</taxon>
        <taxon>ecological metagenomes</taxon>
    </lineage>
</organism>
<dbReference type="EMBL" id="UOFX01000078">
    <property type="protein sequence ID" value="VAX10877.1"/>
    <property type="molecule type" value="Genomic_DNA"/>
</dbReference>
<dbReference type="HAMAP" id="MF_00523">
    <property type="entry name" value="LpxD"/>
    <property type="match status" value="1"/>
</dbReference>
<dbReference type="InterPro" id="IPR011004">
    <property type="entry name" value="Trimer_LpxA-like_sf"/>
</dbReference>
<keyword evidence="2" id="KW-0441">Lipid A biosynthesis</keyword>
<keyword evidence="1" id="KW-0444">Lipid biosynthesis</keyword>
<dbReference type="GO" id="GO:0009245">
    <property type="term" value="P:lipid A biosynthetic process"/>
    <property type="evidence" value="ECO:0007669"/>
    <property type="project" value="UniProtKB-KW"/>
</dbReference>
<dbReference type="EC" id="2.3.1.191" evidence="9"/>
<reference evidence="9" key="1">
    <citation type="submission" date="2018-06" db="EMBL/GenBank/DDBJ databases">
        <authorList>
            <person name="Zhirakovskaya E."/>
        </authorList>
    </citation>
    <scope>NUCLEOTIDE SEQUENCE</scope>
</reference>
<dbReference type="SUPFAM" id="SSF51161">
    <property type="entry name" value="Trimeric LpxA-like enzymes"/>
    <property type="match status" value="1"/>
</dbReference>
<evidence type="ECO:0000256" key="5">
    <source>
        <dbReference type="ARBA" id="ARBA00023098"/>
    </source>
</evidence>
<dbReference type="PANTHER" id="PTHR43378:SF2">
    <property type="entry name" value="UDP-3-O-ACYLGLUCOSAMINE N-ACYLTRANSFERASE 1, MITOCHONDRIAL-RELATED"/>
    <property type="match status" value="1"/>
</dbReference>
<dbReference type="NCBIfam" id="NF002060">
    <property type="entry name" value="PRK00892.1"/>
    <property type="match status" value="1"/>
</dbReference>
<dbReference type="PANTHER" id="PTHR43378">
    <property type="entry name" value="UDP-3-O-ACYLGLUCOSAMINE N-ACYLTRANSFERASE"/>
    <property type="match status" value="1"/>
</dbReference>
<evidence type="ECO:0000256" key="4">
    <source>
        <dbReference type="ARBA" id="ARBA00022737"/>
    </source>
</evidence>
<dbReference type="Gene3D" id="3.40.1390.10">
    <property type="entry name" value="MurE/MurF, N-terminal domain"/>
    <property type="match status" value="1"/>
</dbReference>
<dbReference type="CDD" id="cd03352">
    <property type="entry name" value="LbH_LpxD"/>
    <property type="match status" value="1"/>
</dbReference>
<feature type="coiled-coil region" evidence="7">
    <location>
        <begin position="320"/>
        <end position="347"/>
    </location>
</feature>
<dbReference type="Pfam" id="PF00132">
    <property type="entry name" value="Hexapep"/>
    <property type="match status" value="1"/>
</dbReference>
<dbReference type="InterPro" id="IPR001451">
    <property type="entry name" value="Hexapep"/>
</dbReference>
<dbReference type="GO" id="GO:0103118">
    <property type="term" value="F:UDP-3-O-[(3R)-3-hydroxyacyl]-glucosamine N-acyltransferase activity"/>
    <property type="evidence" value="ECO:0007669"/>
    <property type="project" value="UniProtKB-EC"/>
</dbReference>
<protein>
    <submittedName>
        <fullName evidence="9">UDP-3-O-[3-hydroxymyristoyl] glucosamine N-acyltransferase</fullName>
        <ecNumber evidence="9">2.3.1.191</ecNumber>
    </submittedName>
</protein>
<keyword evidence="7" id="KW-0175">Coiled coil</keyword>
<dbReference type="InterPro" id="IPR007691">
    <property type="entry name" value="LpxD"/>
</dbReference>
<dbReference type="Pfam" id="PF04613">
    <property type="entry name" value="LpxD"/>
    <property type="match status" value="1"/>
</dbReference>
<keyword evidence="6 9" id="KW-0012">Acyltransferase</keyword>
<evidence type="ECO:0000256" key="7">
    <source>
        <dbReference type="SAM" id="Coils"/>
    </source>
</evidence>
<evidence type="ECO:0000256" key="2">
    <source>
        <dbReference type="ARBA" id="ARBA00022556"/>
    </source>
</evidence>
<dbReference type="NCBIfam" id="TIGR01853">
    <property type="entry name" value="lipid_A_lpxD"/>
    <property type="match status" value="1"/>
</dbReference>
<evidence type="ECO:0000256" key="1">
    <source>
        <dbReference type="ARBA" id="ARBA00022516"/>
    </source>
</evidence>
<evidence type="ECO:0000256" key="3">
    <source>
        <dbReference type="ARBA" id="ARBA00022679"/>
    </source>
</evidence>
<keyword evidence="5" id="KW-0443">Lipid metabolism</keyword>
<keyword evidence="3 9" id="KW-0808">Transferase</keyword>
<evidence type="ECO:0000256" key="6">
    <source>
        <dbReference type="ARBA" id="ARBA00023315"/>
    </source>
</evidence>
<evidence type="ECO:0000259" key="8">
    <source>
        <dbReference type="Pfam" id="PF04613"/>
    </source>
</evidence>
<dbReference type="InterPro" id="IPR020573">
    <property type="entry name" value="UDP_GlcNAc_AcTrfase_non-rep"/>
</dbReference>
<feature type="domain" description="UDP-3-O-[3-hydroxymyristoyl] glucosamine N-acyltransferase non-repeat region" evidence="8">
    <location>
        <begin position="23"/>
        <end position="87"/>
    </location>
</feature>
<proteinExistence type="inferred from homology"/>